<name>E8UYN0_TERSS</name>
<dbReference type="OrthoDB" id="110362at2"/>
<keyword evidence="2" id="KW-0732">Signal</keyword>
<protein>
    <submittedName>
        <fullName evidence="3">Conjugal transfer protein TrbG/VirB9/CagX</fullName>
    </submittedName>
</protein>
<dbReference type="AlphaFoldDB" id="E8UYN0"/>
<evidence type="ECO:0000256" key="2">
    <source>
        <dbReference type="SAM" id="SignalP"/>
    </source>
</evidence>
<dbReference type="Gene3D" id="2.60.40.2500">
    <property type="match status" value="1"/>
</dbReference>
<dbReference type="EMBL" id="CP002467">
    <property type="protein sequence ID" value="ADV83183.1"/>
    <property type="molecule type" value="Genomic_DNA"/>
</dbReference>
<dbReference type="RefSeq" id="WP_013568916.1">
    <property type="nucleotide sequence ID" value="NC_014963.1"/>
</dbReference>
<dbReference type="InterPro" id="IPR038161">
    <property type="entry name" value="VirB9/CagX/TrbG_C_sf"/>
</dbReference>
<sequence>MKPPILIFVACGLALTTVASASSPTTPEPKHLQPNAPRTITVSEADTPPVVRVGLLQSTLILLPAEEKVANVFAGDTVDWVFDGGHVASRFISIKPKLANSTTDVHIVSDHGNEYTLQLREISGDEDLHFDSKIFITPGDKAAKDRLVEMPVFVPVAELDKVKQEAAAAKAAEAATLKAEQTKEESYRSQYPGSLHFDYTWDKSKGKGLGLQAIWRDDKFTYLRGQFQETPALYEVKDKKPSLINFDFANGLYTVPKELDNGYLAIGKQKVEFHRTQEAR</sequence>
<reference evidence="3 4" key="1">
    <citation type="journal article" date="2012" name="Stand. Genomic Sci.">
        <title>Complete genome sequence of Terriglobus saanensis type strain SP1PR4(T), an Acidobacteria from tundra soil.</title>
        <authorList>
            <person name="Rawat S.R."/>
            <person name="Mannisto M.K."/>
            <person name="Starovoytov V."/>
            <person name="Goodwin L."/>
            <person name="Nolan M."/>
            <person name="Hauser L."/>
            <person name="Land M."/>
            <person name="Davenport K.W."/>
            <person name="Woyke T."/>
            <person name="Haggblom M.M."/>
        </authorList>
    </citation>
    <scope>NUCLEOTIDE SEQUENCE</scope>
    <source>
        <strain evidence="4">ATCC BAA-1853 / DSM 23119 / SP1PR4</strain>
    </source>
</reference>
<accession>E8UYN0</accession>
<dbReference type="HOGENOM" id="CLU_087514_0_0_0"/>
<dbReference type="Proteomes" id="UP000006844">
    <property type="component" value="Chromosome"/>
</dbReference>
<keyword evidence="4" id="KW-1185">Reference proteome</keyword>
<dbReference type="KEGG" id="tsa:AciPR4_2403"/>
<evidence type="ECO:0000313" key="4">
    <source>
        <dbReference type="Proteomes" id="UP000006844"/>
    </source>
</evidence>
<dbReference type="InterPro" id="IPR010258">
    <property type="entry name" value="Conjugal_tfr_TrbG/VirB9/CagX"/>
</dbReference>
<evidence type="ECO:0000313" key="3">
    <source>
        <dbReference type="EMBL" id="ADV83183.1"/>
    </source>
</evidence>
<gene>
    <name evidence="3" type="ordered locus">AciPR4_2403</name>
</gene>
<feature type="signal peptide" evidence="2">
    <location>
        <begin position="1"/>
        <end position="21"/>
    </location>
</feature>
<proteinExistence type="predicted"/>
<dbReference type="Pfam" id="PF03524">
    <property type="entry name" value="CagX"/>
    <property type="match status" value="1"/>
</dbReference>
<organism evidence="3 4">
    <name type="scientific">Terriglobus saanensis (strain ATCC BAA-1853 / DSM 23119 / SP1PR4)</name>
    <dbReference type="NCBI Taxonomy" id="401053"/>
    <lineage>
        <taxon>Bacteria</taxon>
        <taxon>Pseudomonadati</taxon>
        <taxon>Acidobacteriota</taxon>
        <taxon>Terriglobia</taxon>
        <taxon>Terriglobales</taxon>
        <taxon>Acidobacteriaceae</taxon>
        <taxon>Terriglobus</taxon>
    </lineage>
</organism>
<dbReference type="eggNOG" id="COG3504">
    <property type="taxonomic scope" value="Bacteria"/>
</dbReference>
<feature type="region of interest" description="Disordered" evidence="1">
    <location>
        <begin position="20"/>
        <end position="41"/>
    </location>
</feature>
<feature type="chain" id="PRO_5003232831" evidence="2">
    <location>
        <begin position="22"/>
        <end position="280"/>
    </location>
</feature>
<dbReference type="STRING" id="401053.AciPR4_2403"/>
<evidence type="ECO:0000256" key="1">
    <source>
        <dbReference type="SAM" id="MobiDB-lite"/>
    </source>
</evidence>